<evidence type="ECO:0000256" key="11">
    <source>
        <dbReference type="ARBA" id="ARBA00048366"/>
    </source>
</evidence>
<dbReference type="EMBL" id="CP045096">
    <property type="protein sequence ID" value="QFR00326.1"/>
    <property type="molecule type" value="Genomic_DNA"/>
</dbReference>
<dbReference type="PANTHER" id="PTHR17490">
    <property type="entry name" value="SUA5"/>
    <property type="match status" value="1"/>
</dbReference>
<evidence type="ECO:0000259" key="14">
    <source>
        <dbReference type="PROSITE" id="PS51163"/>
    </source>
</evidence>
<keyword evidence="9" id="KW-0067">ATP-binding</keyword>
<keyword evidence="4" id="KW-0963">Cytoplasm</keyword>
<dbReference type="GO" id="GO:0006450">
    <property type="term" value="P:regulation of translational fidelity"/>
    <property type="evidence" value="ECO:0007669"/>
    <property type="project" value="TreeGrafter"/>
</dbReference>
<dbReference type="Gene3D" id="3.90.870.10">
    <property type="entry name" value="DHBP synthase"/>
    <property type="match status" value="1"/>
</dbReference>
<reference evidence="15 16" key="1">
    <citation type="submission" date="2019-10" db="EMBL/GenBank/DDBJ databases">
        <title>Streptomyces sp. strain GY16 isolated from leaves of Broussonetia papyrifera.</title>
        <authorList>
            <person name="Mo P."/>
        </authorList>
    </citation>
    <scope>NUCLEOTIDE SEQUENCE [LARGE SCALE GENOMIC DNA]</scope>
    <source>
        <strain evidence="15 16">GY16</strain>
    </source>
</reference>
<evidence type="ECO:0000256" key="8">
    <source>
        <dbReference type="ARBA" id="ARBA00022741"/>
    </source>
</evidence>
<dbReference type="InterPro" id="IPR006070">
    <property type="entry name" value="Sua5-like_dom"/>
</dbReference>
<evidence type="ECO:0000256" key="13">
    <source>
        <dbReference type="ARBA" id="ARBA00071129"/>
    </source>
</evidence>
<organism evidence="15 16">
    <name type="scientific">Streptomyces phaeolivaceus</name>
    <dbReference type="NCBI Taxonomy" id="2653200"/>
    <lineage>
        <taxon>Bacteria</taxon>
        <taxon>Bacillati</taxon>
        <taxon>Actinomycetota</taxon>
        <taxon>Actinomycetes</taxon>
        <taxon>Kitasatosporales</taxon>
        <taxon>Streptomycetaceae</taxon>
        <taxon>Streptomyces</taxon>
    </lineage>
</organism>
<evidence type="ECO:0000256" key="1">
    <source>
        <dbReference type="ARBA" id="ARBA00004496"/>
    </source>
</evidence>
<dbReference type="SUPFAM" id="SSF55821">
    <property type="entry name" value="YrdC/RibB"/>
    <property type="match status" value="1"/>
</dbReference>
<protein>
    <recommendedName>
        <fullName evidence="13">Putative threonylcarbamoyl-AMP synthase</fullName>
        <ecNumber evidence="3">2.7.7.87</ecNumber>
    </recommendedName>
    <alternativeName>
        <fullName evidence="10">L-threonylcarbamoyladenylate synthase</fullName>
    </alternativeName>
</protein>
<evidence type="ECO:0000256" key="3">
    <source>
        <dbReference type="ARBA" id="ARBA00012584"/>
    </source>
</evidence>
<evidence type="ECO:0000256" key="2">
    <source>
        <dbReference type="ARBA" id="ARBA00007663"/>
    </source>
</evidence>
<dbReference type="KEGG" id="sphv:F9278_33840"/>
<comment type="catalytic activity">
    <reaction evidence="11">
        <text>L-threonine + hydrogencarbonate + ATP = L-threonylcarbamoyladenylate + diphosphate + H2O</text>
        <dbReference type="Rhea" id="RHEA:36407"/>
        <dbReference type="ChEBI" id="CHEBI:15377"/>
        <dbReference type="ChEBI" id="CHEBI:17544"/>
        <dbReference type="ChEBI" id="CHEBI:30616"/>
        <dbReference type="ChEBI" id="CHEBI:33019"/>
        <dbReference type="ChEBI" id="CHEBI:57926"/>
        <dbReference type="ChEBI" id="CHEBI:73682"/>
        <dbReference type="EC" id="2.7.7.87"/>
    </reaction>
</comment>
<keyword evidence="16" id="KW-1185">Reference proteome</keyword>
<dbReference type="NCBIfam" id="TIGR00057">
    <property type="entry name" value="L-threonylcarbamoyladenylate synthase"/>
    <property type="match status" value="1"/>
</dbReference>
<dbReference type="FunFam" id="3.90.870.10:FF:000006">
    <property type="entry name" value="Putative threonylcarbamoyl-AMP synthase"/>
    <property type="match status" value="1"/>
</dbReference>
<evidence type="ECO:0000256" key="10">
    <source>
        <dbReference type="ARBA" id="ARBA00029774"/>
    </source>
</evidence>
<dbReference type="AlphaFoldDB" id="A0A5P8KAQ3"/>
<dbReference type="GO" id="GO:0005524">
    <property type="term" value="F:ATP binding"/>
    <property type="evidence" value="ECO:0007669"/>
    <property type="project" value="UniProtKB-KW"/>
</dbReference>
<gene>
    <name evidence="15" type="ORF">F9278_33840</name>
</gene>
<feature type="domain" description="YrdC-like" evidence="14">
    <location>
        <begin position="14"/>
        <end position="199"/>
    </location>
</feature>
<dbReference type="PANTHER" id="PTHR17490:SF16">
    <property type="entry name" value="THREONYLCARBAMOYL-AMP SYNTHASE"/>
    <property type="match status" value="1"/>
</dbReference>
<dbReference type="RefSeq" id="WP_033526519.1">
    <property type="nucleotide sequence ID" value="NZ_CP045096.1"/>
</dbReference>
<dbReference type="Pfam" id="PF01300">
    <property type="entry name" value="Sua5_yciO_yrdC"/>
    <property type="match status" value="1"/>
</dbReference>
<proteinExistence type="inferred from homology"/>
<keyword evidence="7" id="KW-0548">Nucleotidyltransferase</keyword>
<evidence type="ECO:0000256" key="12">
    <source>
        <dbReference type="ARBA" id="ARBA00054336"/>
    </source>
</evidence>
<evidence type="ECO:0000256" key="6">
    <source>
        <dbReference type="ARBA" id="ARBA00022694"/>
    </source>
</evidence>
<dbReference type="Proteomes" id="UP000327294">
    <property type="component" value="Chromosome"/>
</dbReference>
<sequence length="215" mass="22605">MARRYDTNDATDRATGLREAASAIRRGELVVLPTDTVYGIGADAFTSEAVADLLEAKGRGRNMPTPVLIGSPNTLHGLVTDFSEMAWELVDAFWPGALTLVAKHQPSLQWDLGDTRGTVAVRMPLHPVAIELLTEVGPMAVSSANLTGHPAPENCDAAEAMLGDSVSVYLDGGPTPGNEPSSIVDVTGKVPVLLRAGALSAEELRKVVPDLEVAN</sequence>
<dbReference type="EC" id="2.7.7.87" evidence="3"/>
<comment type="function">
    <text evidence="12">Required for the formation of a threonylcarbamoyl group on adenosine at position 37 (t(6)A37) in tRNAs that read codons beginning with adenine. Catalyzes the conversion of L-threonine, HCO(3)(-)/CO(2) and ATP to give threonylcarbamoyl-AMP (TC-AMP) as the acyladenylate intermediate, with the release of diphosphate.</text>
</comment>
<keyword evidence="5" id="KW-0808">Transferase</keyword>
<keyword evidence="6" id="KW-0819">tRNA processing</keyword>
<evidence type="ECO:0000313" key="15">
    <source>
        <dbReference type="EMBL" id="QFR00326.1"/>
    </source>
</evidence>
<comment type="similarity">
    <text evidence="2">Belongs to the SUA5 family.</text>
</comment>
<evidence type="ECO:0000256" key="9">
    <source>
        <dbReference type="ARBA" id="ARBA00022840"/>
    </source>
</evidence>
<dbReference type="GO" id="GO:0003725">
    <property type="term" value="F:double-stranded RNA binding"/>
    <property type="evidence" value="ECO:0007669"/>
    <property type="project" value="InterPro"/>
</dbReference>
<dbReference type="GO" id="GO:0000049">
    <property type="term" value="F:tRNA binding"/>
    <property type="evidence" value="ECO:0007669"/>
    <property type="project" value="TreeGrafter"/>
</dbReference>
<dbReference type="PROSITE" id="PS51163">
    <property type="entry name" value="YRDC"/>
    <property type="match status" value="1"/>
</dbReference>
<evidence type="ECO:0000256" key="7">
    <source>
        <dbReference type="ARBA" id="ARBA00022695"/>
    </source>
</evidence>
<evidence type="ECO:0000256" key="5">
    <source>
        <dbReference type="ARBA" id="ARBA00022679"/>
    </source>
</evidence>
<dbReference type="GO" id="GO:0005737">
    <property type="term" value="C:cytoplasm"/>
    <property type="evidence" value="ECO:0007669"/>
    <property type="project" value="UniProtKB-SubCell"/>
</dbReference>
<name>A0A5P8KAQ3_9ACTN</name>
<dbReference type="GO" id="GO:0061710">
    <property type="term" value="F:L-threonylcarbamoyladenylate synthase"/>
    <property type="evidence" value="ECO:0007669"/>
    <property type="project" value="UniProtKB-EC"/>
</dbReference>
<dbReference type="InterPro" id="IPR050156">
    <property type="entry name" value="TC-AMP_synthase_SUA5"/>
</dbReference>
<dbReference type="InterPro" id="IPR017945">
    <property type="entry name" value="DHBP_synth_RibB-like_a/b_dom"/>
</dbReference>
<accession>A0A5P8KAQ3</accession>
<keyword evidence="8" id="KW-0547">Nucleotide-binding</keyword>
<dbReference type="GeneID" id="79930491"/>
<comment type="subcellular location">
    <subcellularLocation>
        <location evidence="1">Cytoplasm</location>
    </subcellularLocation>
</comment>
<evidence type="ECO:0000313" key="16">
    <source>
        <dbReference type="Proteomes" id="UP000327294"/>
    </source>
</evidence>
<dbReference type="GO" id="GO:0008033">
    <property type="term" value="P:tRNA processing"/>
    <property type="evidence" value="ECO:0007669"/>
    <property type="project" value="UniProtKB-KW"/>
</dbReference>
<evidence type="ECO:0000256" key="4">
    <source>
        <dbReference type="ARBA" id="ARBA00022490"/>
    </source>
</evidence>